<organism evidence="2 3">
    <name type="scientific">Kipferlia bialata</name>
    <dbReference type="NCBI Taxonomy" id="797122"/>
    <lineage>
        <taxon>Eukaryota</taxon>
        <taxon>Metamonada</taxon>
        <taxon>Carpediemonas-like organisms</taxon>
        <taxon>Kipferlia</taxon>
    </lineage>
</organism>
<name>A0A391PC59_9EUKA</name>
<evidence type="ECO:0000313" key="3">
    <source>
        <dbReference type="Proteomes" id="UP000265618"/>
    </source>
</evidence>
<feature type="non-terminal residue" evidence="2">
    <location>
        <position position="1"/>
    </location>
</feature>
<dbReference type="Proteomes" id="UP000265618">
    <property type="component" value="Unassembled WGS sequence"/>
</dbReference>
<feature type="region of interest" description="Disordered" evidence="1">
    <location>
        <begin position="1"/>
        <end position="23"/>
    </location>
</feature>
<feature type="compositionally biased region" description="Basic and acidic residues" evidence="1">
    <location>
        <begin position="11"/>
        <end position="23"/>
    </location>
</feature>
<protein>
    <submittedName>
        <fullName evidence="2">Uncharacterized protein</fullName>
    </submittedName>
</protein>
<gene>
    <name evidence="2" type="ORF">KIPB_015426</name>
</gene>
<accession>A0A391PC59</accession>
<reference evidence="2 3" key="1">
    <citation type="journal article" date="2018" name="PLoS ONE">
        <title>The draft genome of Kipferlia bialata reveals reductive genome evolution in fornicate parasites.</title>
        <authorList>
            <person name="Tanifuji G."/>
            <person name="Takabayashi S."/>
            <person name="Kume K."/>
            <person name="Takagi M."/>
            <person name="Nakayama T."/>
            <person name="Kamikawa R."/>
            <person name="Inagaki Y."/>
            <person name="Hashimoto T."/>
        </authorList>
    </citation>
    <scope>NUCLEOTIDE SEQUENCE [LARGE SCALE GENOMIC DNA]</scope>
    <source>
        <strain evidence="2">NY0173</strain>
    </source>
</reference>
<proteinExistence type="predicted"/>
<comment type="caution">
    <text evidence="2">The sequence shown here is derived from an EMBL/GenBank/DDBJ whole genome shotgun (WGS) entry which is preliminary data.</text>
</comment>
<keyword evidence="3" id="KW-1185">Reference proteome</keyword>
<evidence type="ECO:0000256" key="1">
    <source>
        <dbReference type="SAM" id="MobiDB-lite"/>
    </source>
</evidence>
<sequence>KAKKGPSKGGSRKDTGDISLSDR</sequence>
<dbReference type="AlphaFoldDB" id="A0A391PC59"/>
<evidence type="ECO:0000313" key="2">
    <source>
        <dbReference type="EMBL" id="GCA64802.1"/>
    </source>
</evidence>
<dbReference type="EMBL" id="BDIP01008636">
    <property type="protein sequence ID" value="GCA64802.1"/>
    <property type="molecule type" value="Genomic_DNA"/>
</dbReference>